<evidence type="ECO:0000313" key="2">
    <source>
        <dbReference type="EMBL" id="GGN12371.1"/>
    </source>
</evidence>
<evidence type="ECO:0000313" key="3">
    <source>
        <dbReference type="Proteomes" id="UP000608850"/>
    </source>
</evidence>
<feature type="compositionally biased region" description="Basic residues" evidence="1">
    <location>
        <begin position="124"/>
        <end position="137"/>
    </location>
</feature>
<name>A0A830GA78_9EURY</name>
<dbReference type="EMBL" id="BMOQ01000003">
    <property type="protein sequence ID" value="GGN12371.1"/>
    <property type="molecule type" value="Genomic_DNA"/>
</dbReference>
<accession>A0A830GA78</accession>
<protein>
    <submittedName>
        <fullName evidence="2">Uncharacterized protein</fullName>
    </submittedName>
</protein>
<comment type="caution">
    <text evidence="2">The sequence shown here is derived from an EMBL/GenBank/DDBJ whole genome shotgun (WGS) entry which is preliminary data.</text>
</comment>
<gene>
    <name evidence="2" type="ORF">GCM10009021_10440</name>
</gene>
<sequence length="145" mass="15731">MSIGIDSDAREHGGVTLVTAVVRNDDDADRRVRVTNELDGVVRPPARDGVAVEGWDADGFEGVVPGGGGRSRSDTRAGALPLTGRVASRGRIVPGRAGGGRRRSPTRYATSAIPARPQRADRTGRRRRSRSHRRWRRGSATWRVE</sequence>
<reference evidence="2 3" key="1">
    <citation type="journal article" date="2019" name="Int. J. Syst. Evol. Microbiol.">
        <title>The Global Catalogue of Microorganisms (GCM) 10K type strain sequencing project: providing services to taxonomists for standard genome sequencing and annotation.</title>
        <authorList>
            <consortium name="The Broad Institute Genomics Platform"/>
            <consortium name="The Broad Institute Genome Sequencing Center for Infectious Disease"/>
            <person name="Wu L."/>
            <person name="Ma J."/>
        </authorList>
    </citation>
    <scope>NUCLEOTIDE SEQUENCE [LARGE SCALE GENOMIC DNA]</scope>
    <source>
        <strain evidence="2 3">JCM 16331</strain>
    </source>
</reference>
<dbReference type="Pfam" id="PF25256">
    <property type="entry name" value="DUF7857"/>
    <property type="match status" value="1"/>
</dbReference>
<dbReference type="Proteomes" id="UP000608850">
    <property type="component" value="Unassembled WGS sequence"/>
</dbReference>
<proteinExistence type="predicted"/>
<feature type="region of interest" description="Disordered" evidence="1">
    <location>
        <begin position="61"/>
        <end position="145"/>
    </location>
</feature>
<keyword evidence="3" id="KW-1185">Reference proteome</keyword>
<organism evidence="2 3">
    <name type="scientific">Halarchaeum nitratireducens</name>
    <dbReference type="NCBI Taxonomy" id="489913"/>
    <lineage>
        <taxon>Archaea</taxon>
        <taxon>Methanobacteriati</taxon>
        <taxon>Methanobacteriota</taxon>
        <taxon>Stenosarchaea group</taxon>
        <taxon>Halobacteria</taxon>
        <taxon>Halobacteriales</taxon>
        <taxon>Halobacteriaceae</taxon>
    </lineage>
</organism>
<dbReference type="AlphaFoldDB" id="A0A830GA78"/>
<dbReference type="RefSeq" id="WP_188877551.1">
    <property type="nucleotide sequence ID" value="NZ_BMOQ01000003.1"/>
</dbReference>
<dbReference type="InterPro" id="IPR057179">
    <property type="entry name" value="DUF7857"/>
</dbReference>
<evidence type="ECO:0000256" key="1">
    <source>
        <dbReference type="SAM" id="MobiDB-lite"/>
    </source>
</evidence>